<dbReference type="InterPro" id="IPR011047">
    <property type="entry name" value="Quinoprotein_ADH-like_sf"/>
</dbReference>
<proteinExistence type="predicted"/>
<reference evidence="3 4" key="1">
    <citation type="submission" date="2020-08" db="EMBL/GenBank/DDBJ databases">
        <title>Genomic Encyclopedia of Type Strains, Phase IV (KMG-IV): sequencing the most valuable type-strain genomes for metagenomic binning, comparative biology and taxonomic classification.</title>
        <authorList>
            <person name="Goeker M."/>
        </authorList>
    </citation>
    <scope>NUCLEOTIDE SEQUENCE [LARGE SCALE GENOMIC DNA]</scope>
    <source>
        <strain evidence="3 4">DSM 23562</strain>
    </source>
</reference>
<dbReference type="EMBL" id="JACHGW010000006">
    <property type="protein sequence ID" value="MBB6053334.1"/>
    <property type="molecule type" value="Genomic_DNA"/>
</dbReference>
<dbReference type="GO" id="GO:0006508">
    <property type="term" value="P:proteolysis"/>
    <property type="evidence" value="ECO:0007669"/>
    <property type="project" value="InterPro"/>
</dbReference>
<feature type="region of interest" description="Disordered" evidence="1">
    <location>
        <begin position="533"/>
        <end position="555"/>
    </location>
</feature>
<dbReference type="RefSeq" id="WP_184203428.1">
    <property type="nucleotide sequence ID" value="NZ_JACHGW010000006.1"/>
</dbReference>
<dbReference type="SUPFAM" id="SSF50998">
    <property type="entry name" value="Quinoprotein alcohol dehydrogenase-like"/>
    <property type="match status" value="1"/>
</dbReference>
<dbReference type="AlphaFoldDB" id="A0A7W9SW69"/>
<accession>A0A7W9SW69</accession>
<evidence type="ECO:0000256" key="2">
    <source>
        <dbReference type="SAM" id="SignalP"/>
    </source>
</evidence>
<dbReference type="PROSITE" id="PS00018">
    <property type="entry name" value="EF_HAND_1"/>
    <property type="match status" value="1"/>
</dbReference>
<evidence type="ECO:0000256" key="1">
    <source>
        <dbReference type="SAM" id="MobiDB-lite"/>
    </source>
</evidence>
<dbReference type="Proteomes" id="UP000520814">
    <property type="component" value="Unassembled WGS sequence"/>
</dbReference>
<evidence type="ECO:0000313" key="3">
    <source>
        <dbReference type="EMBL" id="MBB6053334.1"/>
    </source>
</evidence>
<dbReference type="Pfam" id="PF01650">
    <property type="entry name" value="Peptidase_C13"/>
    <property type="match status" value="1"/>
</dbReference>
<feature type="signal peptide" evidence="2">
    <location>
        <begin position="1"/>
        <end position="24"/>
    </location>
</feature>
<sequence>MKRKTLLGLSLASVLTLWAGASLSQINRLDPQLSPQLRPVSLSKFVQAGKLSELRLAQQDKFETLTDLDGKLFAGAPRTVAALGEKGEVLRRYNVGIEKLSISKHTADQLVLGDGARKILIGLNIASGQTTELLRLDAVTDPNAGQEPESALLKSGELTAVASNGKEVFVAMEAGFSSAIFKIDLATKRIVSRGWAPGAEMSAMAFFQSGLYVLTGNGSQVARYTDTVEKTHDKIELPQAGARGLALRDGELNVLTDSVSRISKYQIDKALTNLNTTRLNVDVIRRVDVRIPKIDWSKYLVKHYAVLICGDLAENFAGECFWNDTVWMYKTLLDNGYKPENIFVLYGDGADYASANPKYRHPSTVTDFPASPTWVNKVLDGLKNGDAANSLPKLDSNDTLFVWTFDHGGGGMNATLNLRGGAITDTDFANKLNAISYASRAIFMQQCRSGGFIDNLQNSKTFIATACRFDENARPADTEFETVAGRQYSHGEFNYHITTALGRVTPTGSAINADTNGDGKISVREMAEWNRTHENLPENPQTNDGGPGVSFIFPK</sequence>
<evidence type="ECO:0000313" key="4">
    <source>
        <dbReference type="Proteomes" id="UP000520814"/>
    </source>
</evidence>
<keyword evidence="2" id="KW-0732">Signal</keyword>
<organism evidence="3 4">
    <name type="scientific">Armatimonas rosea</name>
    <dbReference type="NCBI Taxonomy" id="685828"/>
    <lineage>
        <taxon>Bacteria</taxon>
        <taxon>Bacillati</taxon>
        <taxon>Armatimonadota</taxon>
        <taxon>Armatimonadia</taxon>
        <taxon>Armatimonadales</taxon>
        <taxon>Armatimonadaceae</taxon>
        <taxon>Armatimonas</taxon>
    </lineage>
</organism>
<dbReference type="InterPro" id="IPR001096">
    <property type="entry name" value="Peptidase_C13"/>
</dbReference>
<name>A0A7W9SW69_ARMRO</name>
<dbReference type="Gene3D" id="3.40.50.1460">
    <property type="match status" value="1"/>
</dbReference>
<comment type="caution">
    <text evidence="3">The sequence shown here is derived from an EMBL/GenBank/DDBJ whole genome shotgun (WGS) entry which is preliminary data.</text>
</comment>
<evidence type="ECO:0008006" key="5">
    <source>
        <dbReference type="Google" id="ProtNLM"/>
    </source>
</evidence>
<protein>
    <recommendedName>
        <fullName evidence="5">Peptidase C13 family protein</fullName>
    </recommendedName>
</protein>
<gene>
    <name evidence="3" type="ORF">HNQ39_005168</name>
</gene>
<dbReference type="GO" id="GO:0008233">
    <property type="term" value="F:peptidase activity"/>
    <property type="evidence" value="ECO:0007669"/>
    <property type="project" value="InterPro"/>
</dbReference>
<keyword evidence="4" id="KW-1185">Reference proteome</keyword>
<dbReference type="InterPro" id="IPR018247">
    <property type="entry name" value="EF_Hand_1_Ca_BS"/>
</dbReference>
<feature type="chain" id="PRO_5030950187" description="Peptidase C13 family protein" evidence="2">
    <location>
        <begin position="25"/>
        <end position="555"/>
    </location>
</feature>